<proteinExistence type="predicted"/>
<gene>
    <name evidence="1" type="ORF">L933_06815</name>
</gene>
<evidence type="ECO:0000313" key="1">
    <source>
        <dbReference type="EMBL" id="EQD98958.1"/>
    </source>
</evidence>
<dbReference type="AlphaFoldDB" id="T2T2V8"/>
<dbReference type="Proteomes" id="UP000015834">
    <property type="component" value="Unassembled WGS sequence"/>
</dbReference>
<comment type="caution">
    <text evidence="1">The sequence shown here is derived from an EMBL/GenBank/DDBJ whole genome shotgun (WGS) entry which is preliminary data.</text>
</comment>
<sequence>MISKNSSLELLLASKPKILKTDLKIAYLALD</sequence>
<name>T2T2V8_HELPX</name>
<accession>T2T2V8</accession>
<organism evidence="1 2">
    <name type="scientific">Helicobacter pylori PZ5056</name>
    <dbReference type="NCBI Taxonomy" id="1337393"/>
    <lineage>
        <taxon>Bacteria</taxon>
        <taxon>Pseudomonadati</taxon>
        <taxon>Campylobacterota</taxon>
        <taxon>Epsilonproteobacteria</taxon>
        <taxon>Campylobacterales</taxon>
        <taxon>Helicobacteraceae</taxon>
        <taxon>Helicobacter</taxon>
    </lineage>
</organism>
<reference evidence="1 2" key="1">
    <citation type="journal article" date="2013" name="Genome Announc.">
        <title>Draft Genome Sequences of Helicobacter pylori Strains Isolated from Regions of Low and High Gastric Cancer Risk in Colombia.</title>
        <authorList>
            <person name="Sheh A."/>
            <person name="Piazuelo M.B."/>
            <person name="Wilson K.T."/>
            <person name="Correa P."/>
            <person name="Fox J.G."/>
        </authorList>
    </citation>
    <scope>NUCLEOTIDE SEQUENCE [LARGE SCALE GENOMIC DNA]</scope>
    <source>
        <strain evidence="1 2">PZ5056</strain>
    </source>
</reference>
<evidence type="ECO:0000313" key="2">
    <source>
        <dbReference type="Proteomes" id="UP000015834"/>
    </source>
</evidence>
<protein>
    <submittedName>
        <fullName evidence="1">Uncharacterized protein</fullName>
    </submittedName>
</protein>
<dbReference type="EMBL" id="ASYU01000086">
    <property type="protein sequence ID" value="EQD98958.1"/>
    <property type="molecule type" value="Genomic_DNA"/>
</dbReference>